<evidence type="ECO:0000256" key="11">
    <source>
        <dbReference type="PIRSR" id="PIRSR000460-1"/>
    </source>
</evidence>
<evidence type="ECO:0000256" key="6">
    <source>
        <dbReference type="ARBA" id="ARBA00022676"/>
    </source>
</evidence>
<dbReference type="SUPFAM" id="SSF53756">
    <property type="entry name" value="UDP-Glycosyltransferase/glycogen phosphorylase"/>
    <property type="match status" value="1"/>
</dbReference>
<evidence type="ECO:0000313" key="13">
    <source>
        <dbReference type="EMBL" id="MBJ7609531.1"/>
    </source>
</evidence>
<dbReference type="PANTHER" id="PTHR42655">
    <property type="entry name" value="GLYCOGEN PHOSPHORYLASE"/>
    <property type="match status" value="1"/>
</dbReference>
<dbReference type="Proteomes" id="UP000614410">
    <property type="component" value="Unassembled WGS sequence"/>
</dbReference>
<evidence type="ECO:0000256" key="4">
    <source>
        <dbReference type="ARBA" id="ARBA00012591"/>
    </source>
</evidence>
<feature type="domain" description="DUF3417" evidence="12">
    <location>
        <begin position="27"/>
        <end position="132"/>
    </location>
</feature>
<dbReference type="Pfam" id="PF00343">
    <property type="entry name" value="Phosphorylase"/>
    <property type="match status" value="1"/>
</dbReference>
<comment type="catalytic activity">
    <reaction evidence="1">
        <text>[(1-&gt;4)-alpha-D-glucosyl](n) + phosphate = [(1-&gt;4)-alpha-D-glucosyl](n-1) + alpha-D-glucose 1-phosphate</text>
        <dbReference type="Rhea" id="RHEA:41732"/>
        <dbReference type="Rhea" id="RHEA-COMP:9584"/>
        <dbReference type="Rhea" id="RHEA-COMP:9586"/>
        <dbReference type="ChEBI" id="CHEBI:15444"/>
        <dbReference type="ChEBI" id="CHEBI:43474"/>
        <dbReference type="ChEBI" id="CHEBI:58601"/>
        <dbReference type="EC" id="2.4.1.1"/>
    </reaction>
</comment>
<protein>
    <recommendedName>
        <fullName evidence="4">glycogen phosphorylase</fullName>
        <ecNumber evidence="4">2.4.1.1</ecNumber>
    </recommendedName>
</protein>
<organism evidence="13 14">
    <name type="scientific">Candidatus Amunia macphersoniae</name>
    <dbReference type="NCBI Taxonomy" id="3127014"/>
    <lineage>
        <taxon>Bacteria</taxon>
        <taxon>Bacillati</taxon>
        <taxon>Candidatus Dormiibacterota</taxon>
        <taxon>Candidatus Dormibacteria</taxon>
        <taxon>Candidatus Aeolococcales</taxon>
        <taxon>Candidatus Aeolococcaceae</taxon>
        <taxon>Candidatus Amunia</taxon>
    </lineage>
</organism>
<evidence type="ECO:0000313" key="14">
    <source>
        <dbReference type="Proteomes" id="UP000614410"/>
    </source>
</evidence>
<dbReference type="InterPro" id="IPR000811">
    <property type="entry name" value="Glyco_trans_35"/>
</dbReference>
<dbReference type="EMBL" id="JAEKNN010000046">
    <property type="protein sequence ID" value="MBJ7609531.1"/>
    <property type="molecule type" value="Genomic_DNA"/>
</dbReference>
<accession>A0A934NGP0</accession>
<feature type="modified residue" description="N6-(pyridoxal phosphate)lysine" evidence="11">
    <location>
        <position position="617"/>
    </location>
</feature>
<dbReference type="PIRSF" id="PIRSF000460">
    <property type="entry name" value="Pprylas_GlgP"/>
    <property type="match status" value="1"/>
</dbReference>
<evidence type="ECO:0000256" key="8">
    <source>
        <dbReference type="ARBA" id="ARBA00022898"/>
    </source>
</evidence>
<comment type="caution">
    <text evidence="13">The sequence shown here is derived from an EMBL/GenBank/DDBJ whole genome shotgun (WGS) entry which is preliminary data.</text>
</comment>
<evidence type="ECO:0000259" key="12">
    <source>
        <dbReference type="Pfam" id="PF11897"/>
    </source>
</evidence>
<dbReference type="PROSITE" id="PS00102">
    <property type="entry name" value="PHOSPHORYLASE"/>
    <property type="match status" value="1"/>
</dbReference>
<keyword evidence="6" id="KW-0328">Glycosyltransferase</keyword>
<dbReference type="GO" id="GO:0030170">
    <property type="term" value="F:pyridoxal phosphate binding"/>
    <property type="evidence" value="ECO:0007669"/>
    <property type="project" value="InterPro"/>
</dbReference>
<dbReference type="GO" id="GO:0005975">
    <property type="term" value="P:carbohydrate metabolic process"/>
    <property type="evidence" value="ECO:0007669"/>
    <property type="project" value="InterPro"/>
</dbReference>
<dbReference type="GO" id="GO:0008184">
    <property type="term" value="F:glycogen phosphorylase activity"/>
    <property type="evidence" value="ECO:0007669"/>
    <property type="project" value="InterPro"/>
</dbReference>
<keyword evidence="5" id="KW-0021">Allosteric enzyme</keyword>
<keyword evidence="9" id="KW-0119">Carbohydrate metabolism</keyword>
<dbReference type="InterPro" id="IPR011834">
    <property type="entry name" value="Agluc_phsphrylas"/>
</dbReference>
<dbReference type="InterPro" id="IPR024517">
    <property type="entry name" value="Glycogen_phosphorylase_DUF3417"/>
</dbReference>
<comment type="similarity">
    <text evidence="3">Belongs to the glycogen phosphorylase family.</text>
</comment>
<evidence type="ECO:0000256" key="3">
    <source>
        <dbReference type="ARBA" id="ARBA00006047"/>
    </source>
</evidence>
<evidence type="ECO:0000256" key="5">
    <source>
        <dbReference type="ARBA" id="ARBA00022533"/>
    </source>
</evidence>
<evidence type="ECO:0000256" key="7">
    <source>
        <dbReference type="ARBA" id="ARBA00022679"/>
    </source>
</evidence>
<dbReference type="PANTHER" id="PTHR42655:SF1">
    <property type="entry name" value="GLYCOGEN PHOSPHORYLASE"/>
    <property type="match status" value="1"/>
</dbReference>
<gene>
    <name evidence="13" type="primary">glgP</name>
    <name evidence="13" type="ORF">JF887_08920</name>
</gene>
<evidence type="ECO:0000256" key="10">
    <source>
        <dbReference type="ARBA" id="ARBA00025174"/>
    </source>
</evidence>
<evidence type="ECO:0000256" key="9">
    <source>
        <dbReference type="ARBA" id="ARBA00023277"/>
    </source>
</evidence>
<keyword evidence="7" id="KW-0808">Transferase</keyword>
<dbReference type="AlphaFoldDB" id="A0A934NGP0"/>
<proteinExistence type="inferred from homology"/>
<comment type="cofactor">
    <cofactor evidence="2">
        <name>pyridoxal 5'-phosphate</name>
        <dbReference type="ChEBI" id="CHEBI:597326"/>
    </cofactor>
</comment>
<dbReference type="EC" id="2.4.1.1" evidence="4"/>
<dbReference type="InterPro" id="IPR052182">
    <property type="entry name" value="Glycogen/Maltodextrin_Phosph"/>
</dbReference>
<name>A0A934NGP0_9BACT</name>
<dbReference type="Gene3D" id="3.40.50.2000">
    <property type="entry name" value="Glycogen Phosphorylase B"/>
    <property type="match status" value="3"/>
</dbReference>
<dbReference type="Pfam" id="PF11897">
    <property type="entry name" value="DUF3417"/>
    <property type="match status" value="1"/>
</dbReference>
<dbReference type="InterPro" id="IPR035090">
    <property type="entry name" value="Pyridoxal_P_attach_site"/>
</dbReference>
<evidence type="ECO:0000256" key="1">
    <source>
        <dbReference type="ARBA" id="ARBA00001275"/>
    </source>
</evidence>
<sequence length="731" mass="80549">MSDTVTAGLHDGSSEVVRAAEEMAARLPGPLSVFARIAYNYRWSWTSGGAELFSSIDPLRWERSGCNPVRLLLEASADALARTAANTDLVGKANTLWQEIQDDRGRVHTAGRASPQRPVAFLCAEFAVHQSLPIYAGGLGVLAGDILKEASDLGVPMVAVGLLYRQGYFLQRLDRSGYQHEYWIPLDPERVPAALVRNHEGRPLTVTVPLRGRQLTVQLWRVQVGSVPLFLLDADRPENSRTDRWITARLYESNRAIRLAQYALLGIGSMRVLAAMGLNPSVVHLNEGHAALAPLELARRDIAAGVDRHTAFTAARERTVFTTHTPVGAGNEGYDIAEIAEVLGDFPADIGMDFEAFLQLGRTRPDNPAEPFVMTPLGIKMSRAANGVSQRHGQVSRQMWQPLFPERPVDTVPIGHVTNGVHVPTWLAPEMRELLDRHLAPGWMSRQTDPATWAAVDDIPDEEVWRLRSLLRAELVEWVRDRSVANRLARSDSRELVAAAERGFSADALTIGFARRLATYKRLYLLTMEPQRVADLISSQEHPMQLILAGKAHPDDEDGKRSAQGLFGFKAIPHAGERVAFIDNYDLGIASRLVAGCDLWVNLPRPPLEASGTSGMKVVLNGGLNLSVLDGWWAEAFDGENGWAIPGDTVFDPGVQDTRDAAAFYDLLEHDVAPLFYDRAADGVPHGWVRRVKRSLRTNGPRFSAARMVHDYVDTVYTVRADSDSQAQGHA</sequence>
<keyword evidence="8 11" id="KW-0663">Pyridoxal phosphate</keyword>
<comment type="function">
    <text evidence="10">Phosphorylase is an important allosteric enzyme in carbohydrate metabolism. Enzymes from different sources differ in their regulatory mechanisms and in their natural substrates. However, all known phosphorylases share catalytic and structural properties.</text>
</comment>
<dbReference type="NCBIfam" id="TIGR02094">
    <property type="entry name" value="more_P_ylases"/>
    <property type="match status" value="1"/>
</dbReference>
<reference evidence="13 14" key="1">
    <citation type="submission" date="2020-10" db="EMBL/GenBank/DDBJ databases">
        <title>Ca. Dormibacterota MAGs.</title>
        <authorList>
            <person name="Montgomery K."/>
        </authorList>
    </citation>
    <scope>NUCLEOTIDE SEQUENCE [LARGE SCALE GENOMIC DNA]</scope>
    <source>
        <strain evidence="13">Mitchell_Peninsula_5</strain>
    </source>
</reference>
<evidence type="ECO:0000256" key="2">
    <source>
        <dbReference type="ARBA" id="ARBA00001933"/>
    </source>
</evidence>